<evidence type="ECO:0000256" key="13">
    <source>
        <dbReference type="SAM" id="SignalP"/>
    </source>
</evidence>
<accession>A0AAV5MCV0</accession>
<dbReference type="Gene3D" id="3.30.200.20">
    <property type="entry name" value="Phosphorylase Kinase, domain 1"/>
    <property type="match status" value="1"/>
</dbReference>
<evidence type="ECO:0000256" key="3">
    <source>
        <dbReference type="ARBA" id="ARBA00022679"/>
    </source>
</evidence>
<evidence type="ECO:0000256" key="1">
    <source>
        <dbReference type="ARBA" id="ARBA00004479"/>
    </source>
</evidence>
<dbReference type="SMART" id="SM00220">
    <property type="entry name" value="S_TKc"/>
    <property type="match status" value="1"/>
</dbReference>
<sequence length="621" mass="71211">MESFFKMILLLFCFILIVRVTELHAARDECQPTKCNHVTIRFPFRLKGQQQPENCSYPGFELSCMDKKQTVLELSRNVKFFVKHIDYRAQWIQLYDPQGCLARQLLNNLSASPFQEDNRHTIGLNINIPQEYTIFNCSGEGQMPDRDEYHTIPCLSIQGFQVLAFPSDYRAVSLLNCTRKLLNISVTEGFEGMLYNREKDVQLSWSKPNCTICEEEGRKCKLKKNNSTTEDETECYGRSKKQRDRPKQLMATGIILGSCLLGIILFALHRVNHSYKAEKEGQIKIENFLEDYKALKPSRYSYADIKRITDQFKDKLGEGAYGTVFKGRLSNDVWVAVKVLNNFRATAEEFINEVGSMCRIHHVNVTRLIGFCADGNKRALVYEYMPNESLEKFIFVARDEDRFLSWEKLQDIAIGIAKGIEYLHQGCDQQILHFDIKPHNILLDQNFNPKISDFGLAKLCSKEQSAISMTAARGTMGYIAPEVLSRNFGKVSYKSDVYSFGMLLLEMGGGRKNIDVTVESTSQVYFPEWVYNCLERGEFGIKIENKGHANIARRLTIVGLWCIQWYPTDRPSMKAVVQMLEAEVDKLTVPPNPFGHVNGVQTTSVNIPRKPINRELEVIFE</sequence>
<dbReference type="Gene3D" id="1.10.510.10">
    <property type="entry name" value="Transferase(Phosphotransferase) domain 1"/>
    <property type="match status" value="1"/>
</dbReference>
<keyword evidence="2" id="KW-0723">Serine/threonine-protein kinase</keyword>
<gene>
    <name evidence="15" type="ORF">SLEP1_g53667</name>
</gene>
<dbReference type="GO" id="GO:0030247">
    <property type="term" value="F:polysaccharide binding"/>
    <property type="evidence" value="ECO:0007669"/>
    <property type="project" value="InterPro"/>
</dbReference>
<dbReference type="SUPFAM" id="SSF56112">
    <property type="entry name" value="Protein kinase-like (PK-like)"/>
    <property type="match status" value="1"/>
</dbReference>
<organism evidence="15 16">
    <name type="scientific">Rubroshorea leprosula</name>
    <dbReference type="NCBI Taxonomy" id="152421"/>
    <lineage>
        <taxon>Eukaryota</taxon>
        <taxon>Viridiplantae</taxon>
        <taxon>Streptophyta</taxon>
        <taxon>Embryophyta</taxon>
        <taxon>Tracheophyta</taxon>
        <taxon>Spermatophyta</taxon>
        <taxon>Magnoliopsida</taxon>
        <taxon>eudicotyledons</taxon>
        <taxon>Gunneridae</taxon>
        <taxon>Pentapetalae</taxon>
        <taxon>rosids</taxon>
        <taxon>malvids</taxon>
        <taxon>Malvales</taxon>
        <taxon>Dipterocarpaceae</taxon>
        <taxon>Rubroshorea</taxon>
    </lineage>
</organism>
<evidence type="ECO:0000256" key="11">
    <source>
        <dbReference type="ARBA" id="ARBA00023180"/>
    </source>
</evidence>
<dbReference type="InterPro" id="IPR045874">
    <property type="entry name" value="LRK10/LRL21-25-like"/>
</dbReference>
<dbReference type="InterPro" id="IPR011009">
    <property type="entry name" value="Kinase-like_dom_sf"/>
</dbReference>
<feature type="signal peptide" evidence="13">
    <location>
        <begin position="1"/>
        <end position="25"/>
    </location>
</feature>
<dbReference type="FunFam" id="1.10.510.10:FF:000590">
    <property type="entry name" value="PR5-like receptor kinase"/>
    <property type="match status" value="1"/>
</dbReference>
<dbReference type="PANTHER" id="PTHR27009">
    <property type="entry name" value="RUST RESISTANCE KINASE LR10-RELATED"/>
    <property type="match status" value="1"/>
</dbReference>
<evidence type="ECO:0000313" key="16">
    <source>
        <dbReference type="Proteomes" id="UP001054252"/>
    </source>
</evidence>
<feature type="chain" id="PRO_5043573987" description="Protein kinase domain-containing protein" evidence="13">
    <location>
        <begin position="26"/>
        <end position="621"/>
    </location>
</feature>
<evidence type="ECO:0000313" key="15">
    <source>
        <dbReference type="EMBL" id="GKV46691.1"/>
    </source>
</evidence>
<protein>
    <recommendedName>
        <fullName evidence="14">Protein kinase domain-containing protein</fullName>
    </recommendedName>
</protein>
<evidence type="ECO:0000256" key="2">
    <source>
        <dbReference type="ARBA" id="ARBA00022527"/>
    </source>
</evidence>
<keyword evidence="7" id="KW-0418">Kinase</keyword>
<keyword evidence="3" id="KW-0808">Transferase</keyword>
<dbReference type="AlphaFoldDB" id="A0AAV5MCV0"/>
<comment type="subcellular location">
    <subcellularLocation>
        <location evidence="1">Membrane</location>
        <topology evidence="1">Single-pass type I membrane protein</topology>
    </subcellularLocation>
</comment>
<keyword evidence="8 12" id="KW-0067">ATP-binding</keyword>
<dbReference type="InterPro" id="IPR025287">
    <property type="entry name" value="WAK_GUB"/>
</dbReference>
<dbReference type="PROSITE" id="PS50011">
    <property type="entry name" value="PROTEIN_KINASE_DOM"/>
    <property type="match status" value="1"/>
</dbReference>
<comment type="caution">
    <text evidence="15">The sequence shown here is derived from an EMBL/GenBank/DDBJ whole genome shotgun (WGS) entry which is preliminary data.</text>
</comment>
<dbReference type="PROSITE" id="PS00108">
    <property type="entry name" value="PROTEIN_KINASE_ST"/>
    <property type="match status" value="1"/>
</dbReference>
<keyword evidence="11" id="KW-0325">Glycoprotein</keyword>
<feature type="binding site" evidence="12">
    <location>
        <position position="338"/>
    </location>
    <ligand>
        <name>ATP</name>
        <dbReference type="ChEBI" id="CHEBI:30616"/>
    </ligand>
</feature>
<dbReference type="Pfam" id="PF00069">
    <property type="entry name" value="Pkinase"/>
    <property type="match status" value="1"/>
</dbReference>
<evidence type="ECO:0000256" key="9">
    <source>
        <dbReference type="ARBA" id="ARBA00022989"/>
    </source>
</evidence>
<evidence type="ECO:0000259" key="14">
    <source>
        <dbReference type="PROSITE" id="PS50011"/>
    </source>
</evidence>
<keyword evidence="16" id="KW-1185">Reference proteome</keyword>
<keyword evidence="6 12" id="KW-0547">Nucleotide-binding</keyword>
<keyword evidence="4" id="KW-0812">Transmembrane</keyword>
<dbReference type="InterPro" id="IPR017441">
    <property type="entry name" value="Protein_kinase_ATP_BS"/>
</dbReference>
<evidence type="ECO:0000256" key="12">
    <source>
        <dbReference type="PROSITE-ProRule" id="PRU10141"/>
    </source>
</evidence>
<keyword evidence="9" id="KW-1133">Transmembrane helix</keyword>
<dbReference type="GO" id="GO:0004674">
    <property type="term" value="F:protein serine/threonine kinase activity"/>
    <property type="evidence" value="ECO:0007669"/>
    <property type="project" value="UniProtKB-KW"/>
</dbReference>
<evidence type="ECO:0000256" key="10">
    <source>
        <dbReference type="ARBA" id="ARBA00023136"/>
    </source>
</evidence>
<evidence type="ECO:0000256" key="4">
    <source>
        <dbReference type="ARBA" id="ARBA00022692"/>
    </source>
</evidence>
<name>A0AAV5MCV0_9ROSI</name>
<dbReference type="GO" id="GO:0016020">
    <property type="term" value="C:membrane"/>
    <property type="evidence" value="ECO:0007669"/>
    <property type="project" value="UniProtKB-SubCell"/>
</dbReference>
<dbReference type="FunFam" id="3.30.200.20:FF:000178">
    <property type="entry name" value="serine/threonine-protein kinase PBS1-like"/>
    <property type="match status" value="1"/>
</dbReference>
<evidence type="ECO:0000256" key="8">
    <source>
        <dbReference type="ARBA" id="ARBA00022840"/>
    </source>
</evidence>
<proteinExistence type="predicted"/>
<evidence type="ECO:0000256" key="5">
    <source>
        <dbReference type="ARBA" id="ARBA00022729"/>
    </source>
</evidence>
<feature type="domain" description="Protein kinase" evidence="14">
    <location>
        <begin position="310"/>
        <end position="584"/>
    </location>
</feature>
<dbReference type="PROSITE" id="PS00107">
    <property type="entry name" value="PROTEIN_KINASE_ATP"/>
    <property type="match status" value="1"/>
</dbReference>
<dbReference type="EMBL" id="BPVZ01000213">
    <property type="protein sequence ID" value="GKV46691.1"/>
    <property type="molecule type" value="Genomic_DNA"/>
</dbReference>
<dbReference type="Proteomes" id="UP001054252">
    <property type="component" value="Unassembled WGS sequence"/>
</dbReference>
<dbReference type="Pfam" id="PF13947">
    <property type="entry name" value="GUB_WAK_bind"/>
    <property type="match status" value="1"/>
</dbReference>
<dbReference type="GO" id="GO:0005524">
    <property type="term" value="F:ATP binding"/>
    <property type="evidence" value="ECO:0007669"/>
    <property type="project" value="UniProtKB-UniRule"/>
</dbReference>
<dbReference type="InterPro" id="IPR000719">
    <property type="entry name" value="Prot_kinase_dom"/>
</dbReference>
<evidence type="ECO:0000256" key="7">
    <source>
        <dbReference type="ARBA" id="ARBA00022777"/>
    </source>
</evidence>
<dbReference type="InterPro" id="IPR008271">
    <property type="entry name" value="Ser/Thr_kinase_AS"/>
</dbReference>
<keyword evidence="10" id="KW-0472">Membrane</keyword>
<evidence type="ECO:0000256" key="6">
    <source>
        <dbReference type="ARBA" id="ARBA00022741"/>
    </source>
</evidence>
<reference evidence="15 16" key="1">
    <citation type="journal article" date="2021" name="Commun. Biol.">
        <title>The genome of Shorea leprosula (Dipterocarpaceae) highlights the ecological relevance of drought in aseasonal tropical rainforests.</title>
        <authorList>
            <person name="Ng K.K.S."/>
            <person name="Kobayashi M.J."/>
            <person name="Fawcett J.A."/>
            <person name="Hatakeyama M."/>
            <person name="Paape T."/>
            <person name="Ng C.H."/>
            <person name="Ang C.C."/>
            <person name="Tnah L.H."/>
            <person name="Lee C.T."/>
            <person name="Nishiyama T."/>
            <person name="Sese J."/>
            <person name="O'Brien M.J."/>
            <person name="Copetti D."/>
            <person name="Mohd Noor M.I."/>
            <person name="Ong R.C."/>
            <person name="Putra M."/>
            <person name="Sireger I.Z."/>
            <person name="Indrioko S."/>
            <person name="Kosugi Y."/>
            <person name="Izuno A."/>
            <person name="Isagi Y."/>
            <person name="Lee S.L."/>
            <person name="Shimizu K.K."/>
        </authorList>
    </citation>
    <scope>NUCLEOTIDE SEQUENCE [LARGE SCALE GENOMIC DNA]</scope>
    <source>
        <strain evidence="15">214</strain>
    </source>
</reference>
<keyword evidence="5 13" id="KW-0732">Signal</keyword>